<proteinExistence type="inferred from homology"/>
<dbReference type="PRINTS" id="PR00297">
    <property type="entry name" value="CHAPERONIN10"/>
</dbReference>
<dbReference type="InterPro" id="IPR037124">
    <property type="entry name" value="Chaperonin_GroES_sf"/>
</dbReference>
<dbReference type="GO" id="GO:0044183">
    <property type="term" value="F:protein folding chaperone"/>
    <property type="evidence" value="ECO:0007669"/>
    <property type="project" value="InterPro"/>
</dbReference>
<dbReference type="SMART" id="SM00883">
    <property type="entry name" value="Cpn10"/>
    <property type="match status" value="1"/>
</dbReference>
<organism evidence="4 5">
    <name type="scientific">Blastocystis sp. subtype 1 (strain ATCC 50177 / NandII)</name>
    <dbReference type="NCBI Taxonomy" id="478820"/>
    <lineage>
        <taxon>Eukaryota</taxon>
        <taxon>Sar</taxon>
        <taxon>Stramenopiles</taxon>
        <taxon>Bigyra</taxon>
        <taxon>Opalozoa</taxon>
        <taxon>Opalinata</taxon>
        <taxon>Blastocystidae</taxon>
        <taxon>Blastocystis</taxon>
    </lineage>
</organism>
<dbReference type="Proteomes" id="UP000078348">
    <property type="component" value="Unassembled WGS sequence"/>
</dbReference>
<evidence type="ECO:0000313" key="4">
    <source>
        <dbReference type="EMBL" id="OAO15626.1"/>
    </source>
</evidence>
<comment type="caution">
    <text evidence="4">The sequence shown here is derived from an EMBL/GenBank/DDBJ whole genome shotgun (WGS) entry which is preliminary data.</text>
</comment>
<dbReference type="HAMAP" id="MF_00580">
    <property type="entry name" value="CH10"/>
    <property type="match status" value="1"/>
</dbReference>
<dbReference type="PANTHER" id="PTHR10772">
    <property type="entry name" value="10 KDA HEAT SHOCK PROTEIN"/>
    <property type="match status" value="1"/>
</dbReference>
<name>A0A196SH39_BLAHN</name>
<dbReference type="STRING" id="478820.A0A196SH39"/>
<accession>A0A196SH39</accession>
<dbReference type="GO" id="GO:0046872">
    <property type="term" value="F:metal ion binding"/>
    <property type="evidence" value="ECO:0007669"/>
    <property type="project" value="TreeGrafter"/>
</dbReference>
<dbReference type="InterPro" id="IPR011032">
    <property type="entry name" value="GroES-like_sf"/>
</dbReference>
<evidence type="ECO:0000256" key="3">
    <source>
        <dbReference type="RuleBase" id="RU003479"/>
    </source>
</evidence>
<gene>
    <name evidence="4" type="ORF">AV274_2700</name>
</gene>
<keyword evidence="2 3" id="KW-0143">Chaperone</keyword>
<dbReference type="InterPro" id="IPR020818">
    <property type="entry name" value="Chaperonin_GroES"/>
</dbReference>
<comment type="similarity">
    <text evidence="1 3">Belongs to the GroES chaperonin family.</text>
</comment>
<dbReference type="SUPFAM" id="SSF50129">
    <property type="entry name" value="GroES-like"/>
    <property type="match status" value="1"/>
</dbReference>
<evidence type="ECO:0000256" key="1">
    <source>
        <dbReference type="ARBA" id="ARBA00006975"/>
    </source>
</evidence>
<dbReference type="Gene3D" id="2.30.33.40">
    <property type="entry name" value="GroES chaperonin"/>
    <property type="match status" value="1"/>
</dbReference>
<dbReference type="PANTHER" id="PTHR10772:SF0">
    <property type="entry name" value="10 KDA HEAT SHOCK PROTEIN, MITOCHONDRIAL"/>
    <property type="match status" value="1"/>
</dbReference>
<evidence type="ECO:0000313" key="5">
    <source>
        <dbReference type="Proteomes" id="UP000078348"/>
    </source>
</evidence>
<dbReference type="GO" id="GO:0005739">
    <property type="term" value="C:mitochondrion"/>
    <property type="evidence" value="ECO:0007669"/>
    <property type="project" value="TreeGrafter"/>
</dbReference>
<dbReference type="GO" id="GO:0051082">
    <property type="term" value="F:unfolded protein binding"/>
    <property type="evidence" value="ECO:0007669"/>
    <property type="project" value="TreeGrafter"/>
</dbReference>
<evidence type="ECO:0000256" key="2">
    <source>
        <dbReference type="ARBA" id="ARBA00023186"/>
    </source>
</evidence>
<dbReference type="GO" id="GO:0051087">
    <property type="term" value="F:protein-folding chaperone binding"/>
    <property type="evidence" value="ECO:0007669"/>
    <property type="project" value="TreeGrafter"/>
</dbReference>
<dbReference type="FunFam" id="2.30.33.40:FF:000002">
    <property type="entry name" value="10 kDa chaperonin, mitochondrial"/>
    <property type="match status" value="1"/>
</dbReference>
<keyword evidence="5" id="KW-1185">Reference proteome</keyword>
<dbReference type="EMBL" id="LXWW01000129">
    <property type="protein sequence ID" value="OAO15626.1"/>
    <property type="molecule type" value="Genomic_DNA"/>
</dbReference>
<dbReference type="CDD" id="cd00320">
    <property type="entry name" value="cpn10"/>
    <property type="match status" value="1"/>
</dbReference>
<sequence>MSLAAKFIPFADRVLLKKIVPVAKSVGGILLPEDSMPRRNECEVIAVGPGRYTENGSLIPCSVKKGDRVLVPGFGGDQIKINNEDYLVFNDKDILGIFQ</sequence>
<protein>
    <submittedName>
        <fullName evidence="4">Cpn10</fullName>
    </submittedName>
</protein>
<dbReference type="AlphaFoldDB" id="A0A196SH39"/>
<reference evidence="4 5" key="1">
    <citation type="submission" date="2016-05" db="EMBL/GenBank/DDBJ databases">
        <title>Nuclear genome of Blastocystis sp. subtype 1 NandII.</title>
        <authorList>
            <person name="Gentekaki E."/>
            <person name="Curtis B."/>
            <person name="Stairs C."/>
            <person name="Eme L."/>
            <person name="Herman E."/>
            <person name="Klimes V."/>
            <person name="Arias M.C."/>
            <person name="Elias M."/>
            <person name="Hilliou F."/>
            <person name="Klute M."/>
            <person name="Malik S.-B."/>
            <person name="Pightling A."/>
            <person name="Rachubinski R."/>
            <person name="Salas D."/>
            <person name="Schlacht A."/>
            <person name="Suga H."/>
            <person name="Archibald J."/>
            <person name="Ball S.G."/>
            <person name="Clark G."/>
            <person name="Dacks J."/>
            <person name="Van Der Giezen M."/>
            <person name="Tsaousis A."/>
            <person name="Roger A."/>
        </authorList>
    </citation>
    <scope>NUCLEOTIDE SEQUENCE [LARGE SCALE GENOMIC DNA]</scope>
    <source>
        <strain evidence="5">ATCC 50177 / NandII</strain>
    </source>
</reference>
<dbReference type="OrthoDB" id="184876at2759"/>
<dbReference type="GO" id="GO:0005524">
    <property type="term" value="F:ATP binding"/>
    <property type="evidence" value="ECO:0007669"/>
    <property type="project" value="InterPro"/>
</dbReference>
<dbReference type="Pfam" id="PF00166">
    <property type="entry name" value="Cpn10"/>
    <property type="match status" value="1"/>
</dbReference>